<evidence type="ECO:0000256" key="1">
    <source>
        <dbReference type="SAM" id="Phobius"/>
    </source>
</evidence>
<protein>
    <recommendedName>
        <fullName evidence="2">Nidogen G2 beta-barrel domain-containing protein</fullName>
    </recommendedName>
</protein>
<dbReference type="InterPro" id="IPR006605">
    <property type="entry name" value="G2_nidogen/fibulin_G2F"/>
</dbReference>
<dbReference type="EMBL" id="JBBPEH010000014">
    <property type="protein sequence ID" value="KAK7530326.1"/>
    <property type="molecule type" value="Genomic_DNA"/>
</dbReference>
<keyword evidence="1" id="KW-0472">Membrane</keyword>
<organism evidence="3 4">
    <name type="scientific">Phyllosticta citribraziliensis</name>
    <dbReference type="NCBI Taxonomy" id="989973"/>
    <lineage>
        <taxon>Eukaryota</taxon>
        <taxon>Fungi</taxon>
        <taxon>Dikarya</taxon>
        <taxon>Ascomycota</taxon>
        <taxon>Pezizomycotina</taxon>
        <taxon>Dothideomycetes</taxon>
        <taxon>Dothideomycetes incertae sedis</taxon>
        <taxon>Botryosphaeriales</taxon>
        <taxon>Phyllostictaceae</taxon>
        <taxon>Phyllosticta</taxon>
    </lineage>
</organism>
<reference evidence="3 4" key="1">
    <citation type="submission" date="2024-04" db="EMBL/GenBank/DDBJ databases">
        <title>Phyllosticta paracitricarpa is synonymous to the EU quarantine fungus P. citricarpa based on phylogenomic analyses.</title>
        <authorList>
            <consortium name="Lawrence Berkeley National Laboratory"/>
            <person name="Van ingen-buijs V.A."/>
            <person name="Van westerhoven A.C."/>
            <person name="Haridas S."/>
            <person name="Skiadas P."/>
            <person name="Martin F."/>
            <person name="Groenewald J.Z."/>
            <person name="Crous P.W."/>
            <person name="Seidl M.F."/>
        </authorList>
    </citation>
    <scope>NUCLEOTIDE SEQUENCE [LARGE SCALE GENOMIC DNA]</scope>
    <source>
        <strain evidence="3 4">CPC 17464</strain>
    </source>
</reference>
<dbReference type="Proteomes" id="UP001360953">
    <property type="component" value="Unassembled WGS sequence"/>
</dbReference>
<feature type="transmembrane region" description="Helical" evidence="1">
    <location>
        <begin position="128"/>
        <end position="148"/>
    </location>
</feature>
<name>A0ABR1L7A9_9PEZI</name>
<gene>
    <name evidence="3" type="ORF">J3D65DRAFT_640869</name>
</gene>
<proteinExistence type="predicted"/>
<accession>A0ABR1L7A9</accession>
<keyword evidence="1" id="KW-1133">Transmembrane helix</keyword>
<dbReference type="RefSeq" id="XP_066650565.1">
    <property type="nucleotide sequence ID" value="XM_066801836.1"/>
</dbReference>
<sequence>MTTPDVVDDPGHVMHHLRGFHGAVLITTNAPTSLPHLLTPVVPSPQLKVPLAELSSFLKPHHCHISPNTCPVSALSPVLERQLAHFKSAKLGQKLSPELQSHGQLRLRLNAAYYLTTAMTVDRLSMSMFIVVAVATITSCFAELFWALGAGLRPLHPISSTLRWK</sequence>
<evidence type="ECO:0000259" key="2">
    <source>
        <dbReference type="PROSITE" id="PS50993"/>
    </source>
</evidence>
<comment type="caution">
    <text evidence="3">The sequence shown here is derived from an EMBL/GenBank/DDBJ whole genome shotgun (WGS) entry which is preliminary data.</text>
</comment>
<feature type="domain" description="Nidogen G2 beta-barrel" evidence="2">
    <location>
        <begin position="97"/>
        <end position="165"/>
    </location>
</feature>
<keyword evidence="4" id="KW-1185">Reference proteome</keyword>
<dbReference type="PROSITE" id="PS50993">
    <property type="entry name" value="NIDOGEN_G2"/>
    <property type="match status" value="1"/>
</dbReference>
<evidence type="ECO:0000313" key="4">
    <source>
        <dbReference type="Proteomes" id="UP001360953"/>
    </source>
</evidence>
<keyword evidence="1" id="KW-0812">Transmembrane</keyword>
<evidence type="ECO:0000313" key="3">
    <source>
        <dbReference type="EMBL" id="KAK7530326.1"/>
    </source>
</evidence>
<dbReference type="GeneID" id="92034742"/>